<feature type="compositionally biased region" description="Polar residues" evidence="1">
    <location>
        <begin position="312"/>
        <end position="322"/>
    </location>
</feature>
<sequence>MSAIAVDQETADLILELLPQFKLWQIEEYVMLASYSALIYYYLSTFHEEVSHIWPQRRFGLGKTLFLTTRYVALSTMIAQLLVNWPTRLDMSLHVCQATSQFINISSELCRVTAEAILWVCLYALLEGRKTYFWVMILVFLGLSLPIVAHDLANDLTQAAVETSVLDHIIGYPCNFSPGKHPKNEFIANYINLTRTILGLGAGLITIAVRYRKQSNNLIKVIVREGGLYYMSALVFRFLGSLSLTRGLSITDDYAVFKALRWILVMVFVDRLLLQMRSVSDPGTQAVISSLIFEKESDGRESERSTLDNGEKSTTPELTSEGGTEDEAQLDSGRREVSVA</sequence>
<feature type="compositionally biased region" description="Basic and acidic residues" evidence="1">
    <location>
        <begin position="295"/>
        <end position="311"/>
    </location>
</feature>
<dbReference type="EMBL" id="QPFP01000104">
    <property type="protein sequence ID" value="TEB21712.1"/>
    <property type="molecule type" value="Genomic_DNA"/>
</dbReference>
<reference evidence="4 5" key="1">
    <citation type="journal article" date="2019" name="Nat. Ecol. Evol.">
        <title>Megaphylogeny resolves global patterns of mushroom evolution.</title>
        <authorList>
            <person name="Varga T."/>
            <person name="Krizsan K."/>
            <person name="Foldi C."/>
            <person name="Dima B."/>
            <person name="Sanchez-Garcia M."/>
            <person name="Sanchez-Ramirez S."/>
            <person name="Szollosi G.J."/>
            <person name="Szarkandi J.G."/>
            <person name="Papp V."/>
            <person name="Albert L."/>
            <person name="Andreopoulos W."/>
            <person name="Angelini C."/>
            <person name="Antonin V."/>
            <person name="Barry K.W."/>
            <person name="Bougher N.L."/>
            <person name="Buchanan P."/>
            <person name="Buyck B."/>
            <person name="Bense V."/>
            <person name="Catcheside P."/>
            <person name="Chovatia M."/>
            <person name="Cooper J."/>
            <person name="Damon W."/>
            <person name="Desjardin D."/>
            <person name="Finy P."/>
            <person name="Geml J."/>
            <person name="Haridas S."/>
            <person name="Hughes K."/>
            <person name="Justo A."/>
            <person name="Karasinski D."/>
            <person name="Kautmanova I."/>
            <person name="Kiss B."/>
            <person name="Kocsube S."/>
            <person name="Kotiranta H."/>
            <person name="LaButti K.M."/>
            <person name="Lechner B.E."/>
            <person name="Liimatainen K."/>
            <person name="Lipzen A."/>
            <person name="Lukacs Z."/>
            <person name="Mihaltcheva S."/>
            <person name="Morgado L.N."/>
            <person name="Niskanen T."/>
            <person name="Noordeloos M.E."/>
            <person name="Ohm R.A."/>
            <person name="Ortiz-Santana B."/>
            <person name="Ovrebo C."/>
            <person name="Racz N."/>
            <person name="Riley R."/>
            <person name="Savchenko A."/>
            <person name="Shiryaev A."/>
            <person name="Soop K."/>
            <person name="Spirin V."/>
            <person name="Szebenyi C."/>
            <person name="Tomsovsky M."/>
            <person name="Tulloss R.E."/>
            <person name="Uehling J."/>
            <person name="Grigoriev I.V."/>
            <person name="Vagvolgyi C."/>
            <person name="Papp T."/>
            <person name="Martin F.M."/>
            <person name="Miettinen O."/>
            <person name="Hibbett D.S."/>
            <person name="Nagy L.G."/>
        </authorList>
    </citation>
    <scope>NUCLEOTIDE SEQUENCE [LARGE SCALE GENOMIC DNA]</scope>
    <source>
        <strain evidence="4 5">FP101781</strain>
    </source>
</reference>
<name>A0A4Y7SIW3_COPMI</name>
<proteinExistence type="predicted"/>
<feature type="domain" description="DUF6533" evidence="3">
    <location>
        <begin position="29"/>
        <end position="74"/>
    </location>
</feature>
<evidence type="ECO:0000313" key="5">
    <source>
        <dbReference type="Proteomes" id="UP000298030"/>
    </source>
</evidence>
<evidence type="ECO:0000259" key="3">
    <source>
        <dbReference type="Pfam" id="PF20151"/>
    </source>
</evidence>
<evidence type="ECO:0000256" key="2">
    <source>
        <dbReference type="SAM" id="Phobius"/>
    </source>
</evidence>
<organism evidence="4 5">
    <name type="scientific">Coprinellus micaceus</name>
    <name type="common">Glistening ink-cap mushroom</name>
    <name type="synonym">Coprinus micaceus</name>
    <dbReference type="NCBI Taxonomy" id="71717"/>
    <lineage>
        <taxon>Eukaryota</taxon>
        <taxon>Fungi</taxon>
        <taxon>Dikarya</taxon>
        <taxon>Basidiomycota</taxon>
        <taxon>Agaricomycotina</taxon>
        <taxon>Agaricomycetes</taxon>
        <taxon>Agaricomycetidae</taxon>
        <taxon>Agaricales</taxon>
        <taxon>Agaricineae</taxon>
        <taxon>Psathyrellaceae</taxon>
        <taxon>Coprinellus</taxon>
    </lineage>
</organism>
<feature type="region of interest" description="Disordered" evidence="1">
    <location>
        <begin position="295"/>
        <end position="340"/>
    </location>
</feature>
<evidence type="ECO:0000313" key="4">
    <source>
        <dbReference type="EMBL" id="TEB21712.1"/>
    </source>
</evidence>
<keyword evidence="2" id="KW-1133">Transmembrane helix</keyword>
<keyword evidence="5" id="KW-1185">Reference proteome</keyword>
<accession>A0A4Y7SIW3</accession>
<feature type="transmembrane region" description="Helical" evidence="2">
    <location>
        <begin position="132"/>
        <end position="149"/>
    </location>
</feature>
<dbReference type="Pfam" id="PF20151">
    <property type="entry name" value="DUF6533"/>
    <property type="match status" value="1"/>
</dbReference>
<protein>
    <recommendedName>
        <fullName evidence="3">DUF6533 domain-containing protein</fullName>
    </recommendedName>
</protein>
<dbReference type="AlphaFoldDB" id="A0A4Y7SIW3"/>
<dbReference type="InterPro" id="IPR045340">
    <property type="entry name" value="DUF6533"/>
</dbReference>
<comment type="caution">
    <text evidence="4">The sequence shown here is derived from an EMBL/GenBank/DDBJ whole genome shotgun (WGS) entry which is preliminary data.</text>
</comment>
<dbReference type="Proteomes" id="UP000298030">
    <property type="component" value="Unassembled WGS sequence"/>
</dbReference>
<feature type="transmembrane region" description="Helical" evidence="2">
    <location>
        <begin position="228"/>
        <end position="248"/>
    </location>
</feature>
<evidence type="ECO:0000256" key="1">
    <source>
        <dbReference type="SAM" id="MobiDB-lite"/>
    </source>
</evidence>
<keyword evidence="2" id="KW-0472">Membrane</keyword>
<feature type="transmembrane region" description="Helical" evidence="2">
    <location>
        <begin position="187"/>
        <end position="207"/>
    </location>
</feature>
<keyword evidence="2" id="KW-0812">Transmembrane</keyword>
<gene>
    <name evidence="4" type="ORF">FA13DRAFT_1741642</name>
</gene>